<gene>
    <name evidence="5" type="ORF">C7446_1571</name>
</gene>
<dbReference type="Pfam" id="PF00702">
    <property type="entry name" value="Hydrolase"/>
    <property type="match status" value="1"/>
</dbReference>
<dbReference type="Gene3D" id="1.10.150.240">
    <property type="entry name" value="Putative phosphatase, domain 2"/>
    <property type="match status" value="1"/>
</dbReference>
<accession>A0A420WXA0</accession>
<dbReference type="OrthoDB" id="9800058at2"/>
<keyword evidence="3" id="KW-0479">Metal-binding</keyword>
<protein>
    <submittedName>
        <fullName evidence="5">HAD superfamily hydrolase (TIGR01509 family)</fullName>
    </submittedName>
</protein>
<reference evidence="5 6" key="1">
    <citation type="submission" date="2018-10" db="EMBL/GenBank/DDBJ databases">
        <title>Genomic Encyclopedia of Type Strains, Phase IV (KMG-IV): sequencing the most valuable type-strain genomes for metagenomic binning, comparative biology and taxonomic classification.</title>
        <authorList>
            <person name="Goeker M."/>
        </authorList>
    </citation>
    <scope>NUCLEOTIDE SEQUENCE [LARGE SCALE GENOMIC DNA]</scope>
    <source>
        <strain evidence="5 6">DSM 23229</strain>
    </source>
</reference>
<evidence type="ECO:0000313" key="6">
    <source>
        <dbReference type="Proteomes" id="UP000281975"/>
    </source>
</evidence>
<evidence type="ECO:0000256" key="1">
    <source>
        <dbReference type="ARBA" id="ARBA00001946"/>
    </source>
</evidence>
<dbReference type="GO" id="GO:0016787">
    <property type="term" value="F:hydrolase activity"/>
    <property type="evidence" value="ECO:0007669"/>
    <property type="project" value="UniProtKB-KW"/>
</dbReference>
<dbReference type="PRINTS" id="PR00413">
    <property type="entry name" value="HADHALOGNASE"/>
</dbReference>
<proteinExistence type="inferred from homology"/>
<dbReference type="PANTHER" id="PTHR46193:SF10">
    <property type="entry name" value="6-PHOSPHOGLUCONATE PHOSPHATASE"/>
    <property type="match status" value="1"/>
</dbReference>
<dbReference type="InterPro" id="IPR023214">
    <property type="entry name" value="HAD_sf"/>
</dbReference>
<dbReference type="SUPFAM" id="SSF56784">
    <property type="entry name" value="HAD-like"/>
    <property type="match status" value="1"/>
</dbReference>
<keyword evidence="5" id="KW-0378">Hydrolase</keyword>
<sequence length="226" mass="25200">MASDLCLIFDCDGTLVDSEPLLAEALEHSLTGAGLPFEARRYMEEFRGIQYARIVAAMEEEHGVKITDELRDTTEESMRQRLEENMRASLEPIEGVEETLAELDQACCVASNGPLRKIRLSMETSGLGRFFGDRLFSAYEIGTWKPDPGLYHHAGEAMGFAPEQCVVIDDAPVGVEAGLAAGMHVVHINRFSERESTPQGAWQIRRFEELPGIIEQLQRRIASMVQ</sequence>
<dbReference type="GO" id="GO:0046872">
    <property type="term" value="F:metal ion binding"/>
    <property type="evidence" value="ECO:0007669"/>
    <property type="project" value="UniProtKB-KW"/>
</dbReference>
<dbReference type="SFLD" id="SFLDS00003">
    <property type="entry name" value="Haloacid_Dehalogenase"/>
    <property type="match status" value="1"/>
</dbReference>
<dbReference type="InterPro" id="IPR051600">
    <property type="entry name" value="Beta-PGM-like"/>
</dbReference>
<dbReference type="SFLD" id="SFLDG01129">
    <property type="entry name" value="C1.5:_HAD__Beta-PGM__Phosphata"/>
    <property type="match status" value="1"/>
</dbReference>
<dbReference type="NCBIfam" id="TIGR01509">
    <property type="entry name" value="HAD-SF-IA-v3"/>
    <property type="match status" value="1"/>
</dbReference>
<name>A0A420WXA0_9GAMM</name>
<dbReference type="PANTHER" id="PTHR46193">
    <property type="entry name" value="6-PHOSPHOGLUCONATE PHOSPHATASE"/>
    <property type="match status" value="1"/>
</dbReference>
<dbReference type="InterPro" id="IPR006439">
    <property type="entry name" value="HAD-SF_hydro_IA"/>
</dbReference>
<dbReference type="Proteomes" id="UP000281975">
    <property type="component" value="Unassembled WGS sequence"/>
</dbReference>
<dbReference type="InterPro" id="IPR036412">
    <property type="entry name" value="HAD-like_sf"/>
</dbReference>
<dbReference type="Gene3D" id="3.40.50.1000">
    <property type="entry name" value="HAD superfamily/HAD-like"/>
    <property type="match status" value="1"/>
</dbReference>
<comment type="similarity">
    <text evidence="2">Belongs to the HAD-like hydrolase superfamily. CbbY/CbbZ/Gph/YieH family.</text>
</comment>
<evidence type="ECO:0000256" key="3">
    <source>
        <dbReference type="ARBA" id="ARBA00022723"/>
    </source>
</evidence>
<keyword evidence="4" id="KW-0460">Magnesium</keyword>
<evidence type="ECO:0000313" key="5">
    <source>
        <dbReference type="EMBL" id="RKR04365.1"/>
    </source>
</evidence>
<dbReference type="AlphaFoldDB" id="A0A420WXA0"/>
<evidence type="ECO:0000256" key="2">
    <source>
        <dbReference type="ARBA" id="ARBA00006171"/>
    </source>
</evidence>
<dbReference type="SFLD" id="SFLDG01135">
    <property type="entry name" value="C1.5.6:_HAD__Beta-PGM__Phospha"/>
    <property type="match status" value="1"/>
</dbReference>
<evidence type="ECO:0000256" key="4">
    <source>
        <dbReference type="ARBA" id="ARBA00022842"/>
    </source>
</evidence>
<organism evidence="5 6">
    <name type="scientific">Kushneria sinocarnis</name>
    <dbReference type="NCBI Taxonomy" id="595502"/>
    <lineage>
        <taxon>Bacteria</taxon>
        <taxon>Pseudomonadati</taxon>
        <taxon>Pseudomonadota</taxon>
        <taxon>Gammaproteobacteria</taxon>
        <taxon>Oceanospirillales</taxon>
        <taxon>Halomonadaceae</taxon>
        <taxon>Kushneria</taxon>
    </lineage>
</organism>
<dbReference type="RefSeq" id="WP_121172528.1">
    <property type="nucleotide sequence ID" value="NZ_RBIN01000004.1"/>
</dbReference>
<comment type="caution">
    <text evidence="5">The sequence shown here is derived from an EMBL/GenBank/DDBJ whole genome shotgun (WGS) entry which is preliminary data.</text>
</comment>
<comment type="cofactor">
    <cofactor evidence="1">
        <name>Mg(2+)</name>
        <dbReference type="ChEBI" id="CHEBI:18420"/>
    </cofactor>
</comment>
<keyword evidence="6" id="KW-1185">Reference proteome</keyword>
<dbReference type="InterPro" id="IPR023198">
    <property type="entry name" value="PGP-like_dom2"/>
</dbReference>
<dbReference type="EMBL" id="RBIN01000004">
    <property type="protein sequence ID" value="RKR04365.1"/>
    <property type="molecule type" value="Genomic_DNA"/>
</dbReference>